<reference evidence="2 3" key="1">
    <citation type="submission" date="2018-06" db="EMBL/GenBank/DDBJ databases">
        <title>Genomic Encyclopedia of Type Strains, Phase IV (KMG-IV): sequencing the most valuable type-strain genomes for metagenomic binning, comparative biology and taxonomic classification.</title>
        <authorList>
            <person name="Goeker M."/>
        </authorList>
    </citation>
    <scope>NUCLEOTIDE SEQUENCE [LARGE SCALE GENOMIC DNA]</scope>
    <source>
        <strain evidence="2 3">DSM 45521</strain>
    </source>
</reference>
<dbReference type="OrthoDB" id="9851899at2"/>
<evidence type="ECO:0000313" key="3">
    <source>
        <dbReference type="Proteomes" id="UP000247591"/>
    </source>
</evidence>
<feature type="signal peptide" evidence="1">
    <location>
        <begin position="1"/>
        <end position="31"/>
    </location>
</feature>
<keyword evidence="1" id="KW-0732">Signal</keyword>
<evidence type="ECO:0000256" key="1">
    <source>
        <dbReference type="SAM" id="SignalP"/>
    </source>
</evidence>
<proteinExistence type="predicted"/>
<feature type="chain" id="PRO_5016462751" description="Secreted protein" evidence="1">
    <location>
        <begin position="32"/>
        <end position="80"/>
    </location>
</feature>
<gene>
    <name evidence="2" type="ORF">DFR67_12632</name>
</gene>
<dbReference type="Proteomes" id="UP000247591">
    <property type="component" value="Unassembled WGS sequence"/>
</dbReference>
<evidence type="ECO:0008006" key="4">
    <source>
        <dbReference type="Google" id="ProtNLM"/>
    </source>
</evidence>
<keyword evidence="3" id="KW-1185">Reference proteome</keyword>
<accession>A0A318REH8</accession>
<organism evidence="2 3">
    <name type="scientific">Williamsia limnetica</name>
    <dbReference type="NCBI Taxonomy" id="882452"/>
    <lineage>
        <taxon>Bacteria</taxon>
        <taxon>Bacillati</taxon>
        <taxon>Actinomycetota</taxon>
        <taxon>Actinomycetes</taxon>
        <taxon>Mycobacteriales</taxon>
        <taxon>Nocardiaceae</taxon>
        <taxon>Williamsia</taxon>
    </lineage>
</organism>
<name>A0A318REH8_WILLI</name>
<comment type="caution">
    <text evidence="2">The sequence shown here is derived from an EMBL/GenBank/DDBJ whole genome shotgun (WGS) entry which is preliminary data.</text>
</comment>
<dbReference type="RefSeq" id="WP_110472751.1">
    <property type="nucleotide sequence ID" value="NZ_QJSP01000026.1"/>
</dbReference>
<sequence>MKNTLRTKIASIAVAGAATAAVLTGAGAANADDPAWPNYKVGPYSSQYECENAPSPYIQVSPCFWVPTPVNAWYFWGETI</sequence>
<dbReference type="EMBL" id="QJSP01000026">
    <property type="protein sequence ID" value="PYE12024.1"/>
    <property type="molecule type" value="Genomic_DNA"/>
</dbReference>
<evidence type="ECO:0000313" key="2">
    <source>
        <dbReference type="EMBL" id="PYE12024.1"/>
    </source>
</evidence>
<protein>
    <recommendedName>
        <fullName evidence="4">Secreted protein</fullName>
    </recommendedName>
</protein>
<dbReference type="AlphaFoldDB" id="A0A318REH8"/>